<accession>A0A1Y2M954</accession>
<evidence type="ECO:0000313" key="1">
    <source>
        <dbReference type="EMBL" id="OSS52613.1"/>
    </source>
</evidence>
<proteinExistence type="predicted"/>
<name>A0A1Y2M954_EPING</name>
<sequence length="553" mass="61731">MNRYRTTKLVNSTLHGIPLFWFVPTSEEQRANTELALNDVVEQLIKKDPELKKKRIASVPWLRTHAPSAEDIFATAWGFEMGEGHVLGFDGQSLIDGTLLVLHCVEGKKPEIGRGTQEATVSVLLTEQLYKYTLAEAFGDCSWTEIPVPAQTLETTAENDGVKYTLPPHIPADTRLREDNIVLFSLIKLTDDEIAALKQEIGDTSDEVVIQNWPNESPASQAETYNIFQCVKPEIPVSGGQTFVMFIDATHLSGPERAPVVVVACESAPAGIFDGSRRAKLEQMQYHNISLHAEHARSVKSLWPLIWHPPNRGSVNDVVVNYPLFYGPQHRHSGATSSTPANWNDPVVKYQYSFIAAPGLAVCTAGAAAPEYVVFIFSPVTPEEIRILRRVLRDSSGGSPLLLELDIVRRTTRDDDEPTQKSRARLDPLLEFFDTPAYRAVADPPSLFVFLDNEALDSLLPDAGDNPYVPMATTHRHYHHGDQGRLIAEEELLYQFANFPIDEGVDSVIANIETGNMWFWELVGCYEGELELALWPEYRGSITKDMLDIDFGF</sequence>
<gene>
    <name evidence="1" type="ORF">B5807_02955</name>
</gene>
<dbReference type="EMBL" id="KZ107839">
    <property type="protein sequence ID" value="OSS52613.1"/>
    <property type="molecule type" value="Genomic_DNA"/>
</dbReference>
<reference evidence="1 2" key="1">
    <citation type="journal article" date="2017" name="Genome Announc.">
        <title>Genome sequence of the saprophytic ascomycete Epicoccum nigrum ICMP 19927 strain isolated from New Zealand.</title>
        <authorList>
            <person name="Fokin M."/>
            <person name="Fleetwood D."/>
            <person name="Weir B.S."/>
            <person name="Villas-Boas S.G."/>
        </authorList>
    </citation>
    <scope>NUCLEOTIDE SEQUENCE [LARGE SCALE GENOMIC DNA]</scope>
    <source>
        <strain evidence="1 2">ICMP 19927</strain>
    </source>
</reference>
<dbReference type="InParanoid" id="A0A1Y2M954"/>
<organism evidence="1 2">
    <name type="scientific">Epicoccum nigrum</name>
    <name type="common">Soil fungus</name>
    <name type="synonym">Epicoccum purpurascens</name>
    <dbReference type="NCBI Taxonomy" id="105696"/>
    <lineage>
        <taxon>Eukaryota</taxon>
        <taxon>Fungi</taxon>
        <taxon>Dikarya</taxon>
        <taxon>Ascomycota</taxon>
        <taxon>Pezizomycotina</taxon>
        <taxon>Dothideomycetes</taxon>
        <taxon>Pleosporomycetidae</taxon>
        <taxon>Pleosporales</taxon>
        <taxon>Pleosporineae</taxon>
        <taxon>Didymellaceae</taxon>
        <taxon>Epicoccum</taxon>
    </lineage>
</organism>
<dbReference type="AlphaFoldDB" id="A0A1Y2M954"/>
<dbReference type="Proteomes" id="UP000193240">
    <property type="component" value="Unassembled WGS sequence"/>
</dbReference>
<evidence type="ECO:0000313" key="2">
    <source>
        <dbReference type="Proteomes" id="UP000193240"/>
    </source>
</evidence>
<keyword evidence="2" id="KW-1185">Reference proteome</keyword>
<protein>
    <submittedName>
        <fullName evidence="1">Uncharacterized protein</fullName>
    </submittedName>
</protein>